<dbReference type="Proteomes" id="UP001314229">
    <property type="component" value="Unassembled WGS sequence"/>
</dbReference>
<comment type="caution">
    <text evidence="1">The sequence shown here is derived from an EMBL/GenBank/DDBJ whole genome shotgun (WGS) entry which is preliminary data.</text>
</comment>
<name>A0AAV1P9H1_SCOSC</name>
<dbReference type="EMBL" id="CAWUFR010000107">
    <property type="protein sequence ID" value="CAK6967619.1"/>
    <property type="molecule type" value="Genomic_DNA"/>
</dbReference>
<organism evidence="1 2">
    <name type="scientific">Scomber scombrus</name>
    <name type="common">Atlantic mackerel</name>
    <name type="synonym">Scomber vernalis</name>
    <dbReference type="NCBI Taxonomy" id="13677"/>
    <lineage>
        <taxon>Eukaryota</taxon>
        <taxon>Metazoa</taxon>
        <taxon>Chordata</taxon>
        <taxon>Craniata</taxon>
        <taxon>Vertebrata</taxon>
        <taxon>Euteleostomi</taxon>
        <taxon>Actinopterygii</taxon>
        <taxon>Neopterygii</taxon>
        <taxon>Teleostei</taxon>
        <taxon>Neoteleostei</taxon>
        <taxon>Acanthomorphata</taxon>
        <taxon>Pelagiaria</taxon>
        <taxon>Scombriformes</taxon>
        <taxon>Scombridae</taxon>
        <taxon>Scomber</taxon>
    </lineage>
</organism>
<gene>
    <name evidence="1" type="ORF">FSCOSCO3_A029700</name>
</gene>
<reference evidence="1 2" key="1">
    <citation type="submission" date="2024-01" db="EMBL/GenBank/DDBJ databases">
        <authorList>
            <person name="Alioto T."/>
            <person name="Alioto T."/>
            <person name="Gomez Garrido J."/>
        </authorList>
    </citation>
    <scope>NUCLEOTIDE SEQUENCE [LARGE SCALE GENOMIC DNA]</scope>
</reference>
<keyword evidence="2" id="KW-1185">Reference proteome</keyword>
<dbReference type="AlphaFoldDB" id="A0AAV1P9H1"/>
<feature type="non-terminal residue" evidence="1">
    <location>
        <position position="113"/>
    </location>
</feature>
<evidence type="ECO:0000313" key="1">
    <source>
        <dbReference type="EMBL" id="CAK6967619.1"/>
    </source>
</evidence>
<sequence length="113" mass="12065">MEDNHQYAIETPATFHLTGPTVCKKKNGAQAGVFGRTRAAVRQAPLVAHLLASNRYQQGTPCSCFSGPGSLGLCTLLPCHVCTCPPLSVFNSFFPNLFCQCPTPAAAQLNRAQ</sequence>
<protein>
    <submittedName>
        <fullName evidence="1">Uncharacterized protein</fullName>
    </submittedName>
</protein>
<accession>A0AAV1P9H1</accession>
<proteinExistence type="predicted"/>
<evidence type="ECO:0000313" key="2">
    <source>
        <dbReference type="Proteomes" id="UP001314229"/>
    </source>
</evidence>